<dbReference type="EMBL" id="JACASF010000022">
    <property type="protein sequence ID" value="KAF6403591.1"/>
    <property type="molecule type" value="Genomic_DNA"/>
</dbReference>
<reference evidence="2 3" key="1">
    <citation type="journal article" date="2020" name="Nature">
        <title>Six reference-quality genomes reveal evolution of bat adaptations.</title>
        <authorList>
            <person name="Jebb D."/>
            <person name="Huang Z."/>
            <person name="Pippel M."/>
            <person name="Hughes G.M."/>
            <person name="Lavrichenko K."/>
            <person name="Devanna P."/>
            <person name="Winkler S."/>
            <person name="Jermiin L.S."/>
            <person name="Skirmuntt E.C."/>
            <person name="Katzourakis A."/>
            <person name="Burkitt-Gray L."/>
            <person name="Ray D.A."/>
            <person name="Sullivan K.A.M."/>
            <person name="Roscito J.G."/>
            <person name="Kirilenko B.M."/>
            <person name="Davalos L.M."/>
            <person name="Corthals A.P."/>
            <person name="Power M.L."/>
            <person name="Jones G."/>
            <person name="Ransome R.D."/>
            <person name="Dechmann D.K.N."/>
            <person name="Locatelli A.G."/>
            <person name="Puechmaille S.J."/>
            <person name="Fedrigo O."/>
            <person name="Jarvis E.D."/>
            <person name="Hiller M."/>
            <person name="Vernes S.C."/>
            <person name="Myers E.W."/>
            <person name="Teeling E.C."/>
        </authorList>
    </citation>
    <scope>NUCLEOTIDE SEQUENCE [LARGE SCALE GENOMIC DNA]</scope>
    <source>
        <strain evidence="2">MMolMol1</strain>
        <tissue evidence="2">Muscle</tissue>
    </source>
</reference>
<accession>A0A7J8BYC3</accession>
<dbReference type="Proteomes" id="UP000550707">
    <property type="component" value="Unassembled WGS sequence"/>
</dbReference>
<dbReference type="AlphaFoldDB" id="A0A7J8BYC3"/>
<protein>
    <submittedName>
        <fullName evidence="2">Uncharacterized protein</fullName>
    </submittedName>
</protein>
<evidence type="ECO:0000313" key="2">
    <source>
        <dbReference type="EMBL" id="KAF6403591.1"/>
    </source>
</evidence>
<name>A0A7J8BYC3_MOLMO</name>
<evidence type="ECO:0000313" key="3">
    <source>
        <dbReference type="Proteomes" id="UP000550707"/>
    </source>
</evidence>
<keyword evidence="3" id="KW-1185">Reference proteome</keyword>
<dbReference type="InParanoid" id="A0A7J8BYC3"/>
<evidence type="ECO:0000256" key="1">
    <source>
        <dbReference type="SAM" id="MobiDB-lite"/>
    </source>
</evidence>
<gene>
    <name evidence="2" type="ORF">HJG59_010009</name>
</gene>
<organism evidence="2 3">
    <name type="scientific">Molossus molossus</name>
    <name type="common">Pallas' mastiff bat</name>
    <name type="synonym">Vespertilio molossus</name>
    <dbReference type="NCBI Taxonomy" id="27622"/>
    <lineage>
        <taxon>Eukaryota</taxon>
        <taxon>Metazoa</taxon>
        <taxon>Chordata</taxon>
        <taxon>Craniata</taxon>
        <taxon>Vertebrata</taxon>
        <taxon>Euteleostomi</taxon>
        <taxon>Mammalia</taxon>
        <taxon>Eutheria</taxon>
        <taxon>Laurasiatheria</taxon>
        <taxon>Chiroptera</taxon>
        <taxon>Yangochiroptera</taxon>
        <taxon>Molossidae</taxon>
        <taxon>Molossus</taxon>
    </lineage>
</organism>
<feature type="region of interest" description="Disordered" evidence="1">
    <location>
        <begin position="96"/>
        <end position="139"/>
    </location>
</feature>
<sequence>MTKPEQCRDMEQKVPVLWTKQPATTVSGPSGPFTLRLREVHQFGRSWIFPGRRQWEQLGPSNLSPPAHLAPSNQWTLYINTGQYTVGGLPRCRTWKPHTAQSPAPSPIVAARSESRYTPSNKGWGADIHPQATQAQTSS</sequence>
<comment type="caution">
    <text evidence="2">The sequence shown here is derived from an EMBL/GenBank/DDBJ whole genome shotgun (WGS) entry which is preliminary data.</text>
</comment>
<proteinExistence type="predicted"/>